<dbReference type="GO" id="GO:0000302">
    <property type="term" value="P:response to reactive oxygen species"/>
    <property type="evidence" value="ECO:0007669"/>
    <property type="project" value="TreeGrafter"/>
</dbReference>
<organism evidence="5">
    <name type="scientific">Cacopsylla melanoneura</name>
    <dbReference type="NCBI Taxonomy" id="428564"/>
    <lineage>
        <taxon>Eukaryota</taxon>
        <taxon>Metazoa</taxon>
        <taxon>Ecdysozoa</taxon>
        <taxon>Arthropoda</taxon>
        <taxon>Hexapoda</taxon>
        <taxon>Insecta</taxon>
        <taxon>Pterygota</taxon>
        <taxon>Neoptera</taxon>
        <taxon>Paraneoptera</taxon>
        <taxon>Hemiptera</taxon>
        <taxon>Sternorrhyncha</taxon>
        <taxon>Psylloidea</taxon>
        <taxon>Psyllidae</taxon>
        <taxon>Psyllinae</taxon>
        <taxon>Cacopsylla</taxon>
    </lineage>
</organism>
<keyword evidence="5" id="KW-0449">Lipoprotein</keyword>
<reference evidence="5" key="1">
    <citation type="submission" date="2021-05" db="EMBL/GenBank/DDBJ databases">
        <authorList>
            <person name="Alioto T."/>
            <person name="Alioto T."/>
            <person name="Gomez Garrido J."/>
        </authorList>
    </citation>
    <scope>NUCLEOTIDE SEQUENCE</scope>
</reference>
<feature type="region of interest" description="Disordered" evidence="2">
    <location>
        <begin position="355"/>
        <end position="383"/>
    </location>
</feature>
<dbReference type="InterPro" id="IPR012674">
    <property type="entry name" value="Calycin"/>
</dbReference>
<dbReference type="SUPFAM" id="SSF50814">
    <property type="entry name" value="Lipocalins"/>
    <property type="match status" value="1"/>
</dbReference>
<keyword evidence="3" id="KW-0732">Signal</keyword>
<feature type="compositionally biased region" description="Low complexity" evidence="2">
    <location>
        <begin position="292"/>
        <end position="316"/>
    </location>
</feature>
<protein>
    <submittedName>
        <fullName evidence="5">Apolipoprotein D</fullName>
    </submittedName>
</protein>
<dbReference type="PRINTS" id="PR01273">
    <property type="entry name" value="INVTBRTCOLOR"/>
</dbReference>
<dbReference type="PANTHER" id="PTHR10612:SF34">
    <property type="entry name" value="APOLIPOPROTEIN D"/>
    <property type="match status" value="1"/>
</dbReference>
<evidence type="ECO:0000256" key="2">
    <source>
        <dbReference type="SAM" id="MobiDB-lite"/>
    </source>
</evidence>
<evidence type="ECO:0000256" key="3">
    <source>
        <dbReference type="SAM" id="SignalP"/>
    </source>
</evidence>
<proteinExistence type="predicted"/>
<feature type="chain" id="PRO_5034052043" evidence="3">
    <location>
        <begin position="21"/>
        <end position="383"/>
    </location>
</feature>
<sequence>MTGSSTICLMLLGAVALTQAQVPGFGGCPDFVAMPDFDMTKFLGTWYETERYVNIFEAGSRCVKTNYTKAVDGRFLVASEIMNRFTGVKRVLEGEIKLIVKGTKSELNVRYPNLPIPYDTQYTVLDTNYDEYAVVWACSSLGIVNTQNAWILTREKLPSGTSLQKAYGVLDKYKLSRYFFSKTDQNDCHIAEAANDANNAVDGNETDGNDAVEQTADGVTDGVYKNADASPSPAASPEASPVAEAAPVPAADAAPVAVVAAVVSQPASDAAAAPAVAVVAVEQPSPVPAAVAEEPAAPLKSESPAVPAEAAPAAEASKTEVVESNVVAAQEVPKEQPAVAAAVVVKETIVQSAPLPKAHHASSVHHNNHHHHSTHHSKISSKN</sequence>
<dbReference type="EMBL" id="HBUF01006349">
    <property type="protein sequence ID" value="CAG6607060.1"/>
    <property type="molecule type" value="Transcribed_RNA"/>
</dbReference>
<dbReference type="InterPro" id="IPR000566">
    <property type="entry name" value="Lipocln_cytosolic_FA-bd_dom"/>
</dbReference>
<keyword evidence="1" id="KW-1015">Disulfide bond</keyword>
<dbReference type="PANTHER" id="PTHR10612">
    <property type="entry name" value="APOLIPOPROTEIN D"/>
    <property type="match status" value="1"/>
</dbReference>
<dbReference type="PROSITE" id="PS00213">
    <property type="entry name" value="LIPOCALIN"/>
    <property type="match status" value="1"/>
</dbReference>
<feature type="compositionally biased region" description="Basic residues" evidence="2">
    <location>
        <begin position="357"/>
        <end position="383"/>
    </location>
</feature>
<feature type="compositionally biased region" description="Low complexity" evidence="2">
    <location>
        <begin position="227"/>
        <end position="243"/>
    </location>
</feature>
<feature type="signal peptide" evidence="3">
    <location>
        <begin position="1"/>
        <end position="20"/>
    </location>
</feature>
<dbReference type="InterPro" id="IPR022272">
    <property type="entry name" value="Lipocalin_CS"/>
</dbReference>
<dbReference type="InterPro" id="IPR003057">
    <property type="entry name" value="Invtbrt_color"/>
</dbReference>
<dbReference type="Gene3D" id="2.40.128.20">
    <property type="match status" value="1"/>
</dbReference>
<evidence type="ECO:0000256" key="1">
    <source>
        <dbReference type="ARBA" id="ARBA00023157"/>
    </source>
</evidence>
<feature type="region of interest" description="Disordered" evidence="2">
    <location>
        <begin position="222"/>
        <end position="243"/>
    </location>
</feature>
<evidence type="ECO:0000313" key="5">
    <source>
        <dbReference type="EMBL" id="CAG6607060.1"/>
    </source>
</evidence>
<dbReference type="Pfam" id="PF08212">
    <property type="entry name" value="Lipocalin_2"/>
    <property type="match status" value="1"/>
</dbReference>
<feature type="region of interest" description="Disordered" evidence="2">
    <location>
        <begin position="292"/>
        <end position="317"/>
    </location>
</feature>
<name>A0A8D8PMK5_9HEMI</name>
<evidence type="ECO:0000259" key="4">
    <source>
        <dbReference type="Pfam" id="PF08212"/>
    </source>
</evidence>
<dbReference type="GO" id="GO:0005737">
    <property type="term" value="C:cytoplasm"/>
    <property type="evidence" value="ECO:0007669"/>
    <property type="project" value="TreeGrafter"/>
</dbReference>
<feature type="domain" description="Lipocalin/cytosolic fatty-acid binding" evidence="4">
    <location>
        <begin position="38"/>
        <end position="155"/>
    </location>
</feature>
<dbReference type="FunFam" id="2.40.128.20:FF:000026">
    <property type="entry name" value="Apolipoprotein D-like Protein"/>
    <property type="match status" value="1"/>
</dbReference>
<dbReference type="GO" id="GO:0006629">
    <property type="term" value="P:lipid metabolic process"/>
    <property type="evidence" value="ECO:0007669"/>
    <property type="project" value="TreeGrafter"/>
</dbReference>
<accession>A0A8D8PMK5</accession>
<dbReference type="AlphaFoldDB" id="A0A8D8PMK5"/>
<dbReference type="GO" id="GO:0031409">
    <property type="term" value="F:pigment binding"/>
    <property type="evidence" value="ECO:0007669"/>
    <property type="project" value="InterPro"/>
</dbReference>